<keyword evidence="3" id="KW-1185">Reference proteome</keyword>
<evidence type="ECO:0000313" key="2">
    <source>
        <dbReference type="EMBL" id="SET64782.1"/>
    </source>
</evidence>
<dbReference type="RefSeq" id="WP_092363515.1">
    <property type="nucleotide sequence ID" value="NZ_FOIM01000010.1"/>
</dbReference>
<dbReference type="InterPro" id="IPR025643">
    <property type="entry name" value="R2K_3"/>
</dbReference>
<feature type="domain" description="ATP-grasp" evidence="1">
    <location>
        <begin position="136"/>
        <end position="280"/>
    </location>
</feature>
<proteinExistence type="predicted"/>
<accession>A0A1I0G2H3</accession>
<dbReference type="EMBL" id="FOIM01000010">
    <property type="protein sequence ID" value="SET64782.1"/>
    <property type="molecule type" value="Genomic_DNA"/>
</dbReference>
<protein>
    <recommendedName>
        <fullName evidence="1">ATP-grasp domain-containing protein</fullName>
    </recommendedName>
</protein>
<name>A0A1I0G2H3_9FIRM</name>
<dbReference type="STRING" id="460384.SAMN05216313_11076"/>
<evidence type="ECO:0000313" key="3">
    <source>
        <dbReference type="Proteomes" id="UP000198508"/>
    </source>
</evidence>
<dbReference type="AlphaFoldDB" id="A0A1I0G2H3"/>
<reference evidence="3" key="1">
    <citation type="submission" date="2016-10" db="EMBL/GenBank/DDBJ databases">
        <authorList>
            <person name="Varghese N."/>
            <person name="Submissions S."/>
        </authorList>
    </citation>
    <scope>NUCLEOTIDE SEQUENCE [LARGE SCALE GENOMIC DNA]</scope>
    <source>
        <strain evidence="3">NLAE-zl-G277</strain>
    </source>
</reference>
<dbReference type="Proteomes" id="UP000198508">
    <property type="component" value="Unassembled WGS sequence"/>
</dbReference>
<evidence type="ECO:0000259" key="1">
    <source>
        <dbReference type="Pfam" id="PF14243"/>
    </source>
</evidence>
<organism evidence="2 3">
    <name type="scientific">Enterocloster lavalensis</name>
    <dbReference type="NCBI Taxonomy" id="460384"/>
    <lineage>
        <taxon>Bacteria</taxon>
        <taxon>Bacillati</taxon>
        <taxon>Bacillota</taxon>
        <taxon>Clostridia</taxon>
        <taxon>Lachnospirales</taxon>
        <taxon>Lachnospiraceae</taxon>
        <taxon>Enterocloster</taxon>
    </lineage>
</organism>
<dbReference type="GeneID" id="93279883"/>
<dbReference type="Pfam" id="PF14243">
    <property type="entry name" value="R2K_3"/>
    <property type="match status" value="1"/>
</dbReference>
<sequence length="293" mass="34357">MSHRCTILYPADFFDLKKVDEDYEYEYREAVQFPEFQILFYNYDEFAAGGKLRFYPGDFEGGLCVYRGWMLQPSAYEELYRTLAGRGLRLINTPDEYENCHEFPNSYDLLQTFTPGMMAYPMGEAVDWRAVKERFGRFMMKDYVKSVKGSDFPVYFDHTYTDEEMDRYAAEFIRLRDRLFVKGIVLKEFVDLKKTDHATNEYRAFYLYGKRITLSKNSNQKREVPVPEAFAGQLPRLNSNFYTVDFAELADGSWIVVETGDGQVSGLSPGQYVFKFYEELLRGIVEEGTEGWE</sequence>
<gene>
    <name evidence="2" type="ORF">SAMN05216313_11076</name>
</gene>